<gene>
    <name evidence="1" type="ORF">OG699_37545</name>
</gene>
<dbReference type="EMBL" id="CP109546">
    <property type="protein sequence ID" value="WTZ13169.1"/>
    <property type="molecule type" value="Genomic_DNA"/>
</dbReference>
<reference evidence="1" key="1">
    <citation type="submission" date="2022-10" db="EMBL/GenBank/DDBJ databases">
        <title>The complete genomes of actinobacterial strains from the NBC collection.</title>
        <authorList>
            <person name="Joergensen T.S."/>
            <person name="Alvarez Arevalo M."/>
            <person name="Sterndorff E.B."/>
            <person name="Faurdal D."/>
            <person name="Vuksanovic O."/>
            <person name="Mourched A.-S."/>
            <person name="Charusanti P."/>
            <person name="Shaw S."/>
            <person name="Blin K."/>
            <person name="Weber T."/>
        </authorList>
    </citation>
    <scope>NUCLEOTIDE SEQUENCE</scope>
    <source>
        <strain evidence="1">NBC_01393</strain>
    </source>
</reference>
<accession>A0AAU3I9U0</accession>
<evidence type="ECO:0000313" key="1">
    <source>
        <dbReference type="EMBL" id="WTZ13169.1"/>
    </source>
</evidence>
<proteinExistence type="predicted"/>
<dbReference type="AlphaFoldDB" id="A0AAU3I9U0"/>
<sequence length="98" mass="10183">MTTPAPSPKQGEAYVLENAEGHGAGLGHLPTGSVVNVVDVHPAGTAGVGHAGEDSVLLSYAFDTHVITDEGNHAPGKSVRHISLHVSDFLRMYKKADS</sequence>
<organism evidence="1">
    <name type="scientific">Streptomyces sp. NBC_01393</name>
    <dbReference type="NCBI Taxonomy" id="2903851"/>
    <lineage>
        <taxon>Bacteria</taxon>
        <taxon>Bacillati</taxon>
        <taxon>Actinomycetota</taxon>
        <taxon>Actinomycetes</taxon>
        <taxon>Kitasatosporales</taxon>
        <taxon>Streptomycetaceae</taxon>
        <taxon>Streptomyces</taxon>
    </lineage>
</organism>
<protein>
    <submittedName>
        <fullName evidence="1">Uncharacterized protein</fullName>
    </submittedName>
</protein>
<name>A0AAU3I9U0_9ACTN</name>